<feature type="compositionally biased region" description="Polar residues" evidence="5">
    <location>
        <begin position="1"/>
        <end position="11"/>
    </location>
</feature>
<keyword evidence="4" id="KW-0804">Transcription</keyword>
<dbReference type="PANTHER" id="PTHR43133:SF62">
    <property type="entry name" value="RNA POLYMERASE SIGMA FACTOR SIGZ"/>
    <property type="match status" value="1"/>
</dbReference>
<reference evidence="8" key="1">
    <citation type="submission" date="2021-09" db="EMBL/GenBank/DDBJ databases">
        <title>Complete genome sequence and metabolic characterization of Streptomyces tanashiensis DSM 731 the producer of antibacterial Kalafungin and diverse secondary metabolites.</title>
        <authorList>
            <person name="Abbasi M.N."/>
            <person name="Anwar M.N."/>
            <person name="Alam K."/>
            <person name="Shoaib M."/>
            <person name="Lin Z."/>
            <person name="Hayat M."/>
            <person name="Ali M.I."/>
            <person name="Malik H.M.T."/>
            <person name="Ahmed I."/>
            <person name="Li A."/>
            <person name="Hailong Wang H."/>
            <person name="Zhang Y."/>
        </authorList>
    </citation>
    <scope>NUCLEOTIDE SEQUENCE</scope>
    <source>
        <strain evidence="8">Kala</strain>
    </source>
</reference>
<comment type="similarity">
    <text evidence="1">Belongs to the sigma-70 factor family. ECF subfamily.</text>
</comment>
<accession>A0ABY6R7E3</accession>
<evidence type="ECO:0000313" key="8">
    <source>
        <dbReference type="EMBL" id="UZX25991.1"/>
    </source>
</evidence>
<evidence type="ECO:0000313" key="9">
    <source>
        <dbReference type="Proteomes" id="UP001164506"/>
    </source>
</evidence>
<evidence type="ECO:0000256" key="5">
    <source>
        <dbReference type="SAM" id="MobiDB-lite"/>
    </source>
</evidence>
<name>A0ABY6R7E3_9ACTN</name>
<gene>
    <name evidence="8" type="ORF">LDH80_37230</name>
</gene>
<dbReference type="Gene3D" id="1.10.10.10">
    <property type="entry name" value="Winged helix-like DNA-binding domain superfamily/Winged helix DNA-binding domain"/>
    <property type="match status" value="1"/>
</dbReference>
<dbReference type="InterPro" id="IPR013325">
    <property type="entry name" value="RNA_pol_sigma_r2"/>
</dbReference>
<keyword evidence="9" id="KW-1185">Reference proteome</keyword>
<organism evidence="8 9">
    <name type="scientific">Streptomyces tanashiensis</name>
    <dbReference type="NCBI Taxonomy" id="67367"/>
    <lineage>
        <taxon>Bacteria</taxon>
        <taxon>Bacillati</taxon>
        <taxon>Actinomycetota</taxon>
        <taxon>Actinomycetes</taxon>
        <taxon>Kitasatosporales</taxon>
        <taxon>Streptomycetaceae</taxon>
        <taxon>Streptomyces</taxon>
    </lineage>
</organism>
<feature type="domain" description="RNA polymerase sigma factor 70 region 4 type 2" evidence="7">
    <location>
        <begin position="148"/>
        <end position="199"/>
    </location>
</feature>
<feature type="domain" description="RNA polymerase sigma-70 region 2" evidence="6">
    <location>
        <begin position="49"/>
        <end position="117"/>
    </location>
</feature>
<dbReference type="Pfam" id="PF04542">
    <property type="entry name" value="Sigma70_r2"/>
    <property type="match status" value="1"/>
</dbReference>
<evidence type="ECO:0000256" key="1">
    <source>
        <dbReference type="ARBA" id="ARBA00010641"/>
    </source>
</evidence>
<dbReference type="PANTHER" id="PTHR43133">
    <property type="entry name" value="RNA POLYMERASE ECF-TYPE SIGMA FACTO"/>
    <property type="match status" value="1"/>
</dbReference>
<dbReference type="InterPro" id="IPR007627">
    <property type="entry name" value="RNA_pol_sigma70_r2"/>
</dbReference>
<proteinExistence type="inferred from homology"/>
<evidence type="ECO:0000256" key="2">
    <source>
        <dbReference type="ARBA" id="ARBA00023015"/>
    </source>
</evidence>
<dbReference type="NCBIfam" id="TIGR02937">
    <property type="entry name" value="sigma70-ECF"/>
    <property type="match status" value="1"/>
</dbReference>
<feature type="region of interest" description="Disordered" evidence="5">
    <location>
        <begin position="1"/>
        <end position="31"/>
    </location>
</feature>
<dbReference type="InterPro" id="IPR013249">
    <property type="entry name" value="RNA_pol_sigma70_r4_t2"/>
</dbReference>
<evidence type="ECO:0000256" key="4">
    <source>
        <dbReference type="ARBA" id="ARBA00023163"/>
    </source>
</evidence>
<dbReference type="InterPro" id="IPR036388">
    <property type="entry name" value="WH-like_DNA-bd_sf"/>
</dbReference>
<dbReference type="RefSeq" id="WP_267260185.1">
    <property type="nucleotide sequence ID" value="NZ_CP084204.1"/>
</dbReference>
<dbReference type="GeneID" id="95605203"/>
<dbReference type="EMBL" id="CP084204">
    <property type="protein sequence ID" value="UZX25991.1"/>
    <property type="molecule type" value="Genomic_DNA"/>
</dbReference>
<dbReference type="SUPFAM" id="SSF88659">
    <property type="entry name" value="Sigma3 and sigma4 domains of RNA polymerase sigma factors"/>
    <property type="match status" value="1"/>
</dbReference>
<keyword evidence="3" id="KW-0731">Sigma factor</keyword>
<dbReference type="SUPFAM" id="SSF88946">
    <property type="entry name" value="Sigma2 domain of RNA polymerase sigma factors"/>
    <property type="match status" value="1"/>
</dbReference>
<evidence type="ECO:0000259" key="6">
    <source>
        <dbReference type="Pfam" id="PF04542"/>
    </source>
</evidence>
<protein>
    <submittedName>
        <fullName evidence="8">Sigma-70 family RNA polymerase sigma factor</fullName>
    </submittedName>
</protein>
<keyword evidence="2" id="KW-0805">Transcription regulation</keyword>
<dbReference type="Gene3D" id="1.10.1740.10">
    <property type="match status" value="1"/>
</dbReference>
<sequence length="207" mass="22556">MNAARHSSPTSADHAVQRSSSAGSGTGPPPEEIAARFAAGDEDALAAAYRQLSPLVYTLAWRSLGNVQDAEDVTQQVFLAAWRGRSGYRSERGTLTGWIVGITRHVVVDALASRTRRADTERAVARSQEESVRRHSGDESEASLNRVLVLQKLMSLSPVQRRLVGMSVYGDMTQVQISRETGLPLGTVKSHIRRGFQALRRVMETSG</sequence>
<dbReference type="InterPro" id="IPR039425">
    <property type="entry name" value="RNA_pol_sigma-70-like"/>
</dbReference>
<dbReference type="InterPro" id="IPR014284">
    <property type="entry name" value="RNA_pol_sigma-70_dom"/>
</dbReference>
<dbReference type="Pfam" id="PF08281">
    <property type="entry name" value="Sigma70_r4_2"/>
    <property type="match status" value="1"/>
</dbReference>
<evidence type="ECO:0000256" key="3">
    <source>
        <dbReference type="ARBA" id="ARBA00023082"/>
    </source>
</evidence>
<evidence type="ECO:0000259" key="7">
    <source>
        <dbReference type="Pfam" id="PF08281"/>
    </source>
</evidence>
<dbReference type="InterPro" id="IPR013324">
    <property type="entry name" value="RNA_pol_sigma_r3/r4-like"/>
</dbReference>
<dbReference type="Proteomes" id="UP001164506">
    <property type="component" value="Chromosome"/>
</dbReference>